<dbReference type="InterPro" id="IPR000792">
    <property type="entry name" value="Tscrpt_reg_LuxR_C"/>
</dbReference>
<organism evidence="2 3">
    <name type="scientific">Mycoplana ramosa</name>
    <name type="common">Mycoplana bullata</name>
    <dbReference type="NCBI Taxonomy" id="40837"/>
    <lineage>
        <taxon>Bacteria</taxon>
        <taxon>Pseudomonadati</taxon>
        <taxon>Pseudomonadota</taxon>
        <taxon>Alphaproteobacteria</taxon>
        <taxon>Hyphomicrobiales</taxon>
        <taxon>Rhizobiaceae</taxon>
        <taxon>Mycoplana</taxon>
    </lineage>
</organism>
<dbReference type="InterPro" id="IPR036388">
    <property type="entry name" value="WH-like_DNA-bd_sf"/>
</dbReference>
<evidence type="ECO:0000313" key="2">
    <source>
        <dbReference type="EMBL" id="MFD1329193.1"/>
    </source>
</evidence>
<dbReference type="PROSITE" id="PS00622">
    <property type="entry name" value="HTH_LUXR_1"/>
    <property type="match status" value="1"/>
</dbReference>
<dbReference type="SUPFAM" id="SSF46894">
    <property type="entry name" value="C-terminal effector domain of the bipartite response regulators"/>
    <property type="match status" value="1"/>
</dbReference>
<dbReference type="PRINTS" id="PR00038">
    <property type="entry name" value="HTHLUXR"/>
</dbReference>
<dbReference type="InterPro" id="IPR016032">
    <property type="entry name" value="Sig_transdc_resp-reg_C-effctor"/>
</dbReference>
<evidence type="ECO:0000313" key="3">
    <source>
        <dbReference type="Proteomes" id="UP001597173"/>
    </source>
</evidence>
<dbReference type="CDD" id="cd06170">
    <property type="entry name" value="LuxR_C_like"/>
    <property type="match status" value="1"/>
</dbReference>
<sequence>MVIDEGTAAAVFGQFAATLGTPRFHRGVLDIIRKIFPSDFAQVYQLGRDGRAVCIDPCDSPEDTCRSYEQLFSPNCPLSRYWQKTGRPGVIAMKEVLCASSNYGTYFSDFYAPLGLVDEIGVLLPSPGRRTVALFMERTRNFNEQTVKEVRKLYSGITLLHRANNQLILRNAVLRKAPPRLQPNSVAILDRTGETVFANREWRLACQSDRLLESSVRTSIDLENASIETDGGTLFISRLDSSFAISPGGRLCVLEQRSPAIRALDAYKRSFLKGIVSKREHEIICAIIDGYPTRTVAERLGCALETVKVHKKRIYNKLDITTEREIFLLFLEHLQRCSFGAAQIH</sequence>
<reference evidence="3" key="1">
    <citation type="journal article" date="2019" name="Int. J. Syst. Evol. Microbiol.">
        <title>The Global Catalogue of Microorganisms (GCM) 10K type strain sequencing project: providing services to taxonomists for standard genome sequencing and annotation.</title>
        <authorList>
            <consortium name="The Broad Institute Genomics Platform"/>
            <consortium name="The Broad Institute Genome Sequencing Center for Infectious Disease"/>
            <person name="Wu L."/>
            <person name="Ma J."/>
        </authorList>
    </citation>
    <scope>NUCLEOTIDE SEQUENCE [LARGE SCALE GENOMIC DNA]</scope>
    <source>
        <strain evidence="3">CCUG 55609</strain>
    </source>
</reference>
<dbReference type="Pfam" id="PF00196">
    <property type="entry name" value="GerE"/>
    <property type="match status" value="1"/>
</dbReference>
<accession>A0ABW3YZW8</accession>
<protein>
    <submittedName>
        <fullName evidence="2">LuxR C-terminal-related transcriptional regulator</fullName>
    </submittedName>
</protein>
<name>A0ABW3YZW8_MYCRA</name>
<dbReference type="RefSeq" id="WP_374835746.1">
    <property type="nucleotide sequence ID" value="NZ_JBHEEW010000002.1"/>
</dbReference>
<comment type="caution">
    <text evidence="2">The sequence shown here is derived from an EMBL/GenBank/DDBJ whole genome shotgun (WGS) entry which is preliminary data.</text>
</comment>
<dbReference type="SMART" id="SM00421">
    <property type="entry name" value="HTH_LUXR"/>
    <property type="match status" value="1"/>
</dbReference>
<dbReference type="EMBL" id="JBHTNF010000009">
    <property type="protein sequence ID" value="MFD1329193.1"/>
    <property type="molecule type" value="Genomic_DNA"/>
</dbReference>
<gene>
    <name evidence="2" type="ORF">ACFQ33_14990</name>
</gene>
<keyword evidence="3" id="KW-1185">Reference proteome</keyword>
<feature type="domain" description="HTH luxR-type" evidence="1">
    <location>
        <begin position="269"/>
        <end position="334"/>
    </location>
</feature>
<proteinExistence type="predicted"/>
<dbReference type="Gene3D" id="1.10.10.10">
    <property type="entry name" value="Winged helix-like DNA-binding domain superfamily/Winged helix DNA-binding domain"/>
    <property type="match status" value="1"/>
</dbReference>
<dbReference type="Proteomes" id="UP001597173">
    <property type="component" value="Unassembled WGS sequence"/>
</dbReference>
<evidence type="ECO:0000259" key="1">
    <source>
        <dbReference type="PROSITE" id="PS50043"/>
    </source>
</evidence>
<dbReference type="PROSITE" id="PS50043">
    <property type="entry name" value="HTH_LUXR_2"/>
    <property type="match status" value="1"/>
</dbReference>